<dbReference type="InterPro" id="IPR043136">
    <property type="entry name" value="B30.2/SPRY_sf"/>
</dbReference>
<evidence type="ECO:0000313" key="3">
    <source>
        <dbReference type="EMBL" id="KAH9297274.1"/>
    </source>
</evidence>
<dbReference type="InterPro" id="IPR013320">
    <property type="entry name" value="ConA-like_dom_sf"/>
</dbReference>
<sequence>MEPWMIALVAALPAAMAITCIFYIACSRHLHRKSNPQEAFDKARSKYHSGLQKIREASTYPNLKHSNRVASVWRNSDRYGHHYPLRVFKWNENPSLISEAVEHGWALFGFTKTFGATSPSNFYGPYDSFSHGEGVEPEISWEMGPGVDYLQKIRLNPGLPSKENTNFHVPVQSVQTAFPLPGPPLGALSFPQEAYFEITILAENVEHIASLGLSKRFEEDEEVKLISQSFNSEDHLQHISSEMTPTNSSRKYKVGVAAKKSPGSNSKGLDNHFQLNGMDPASIPKVISLGLAVGGTALHRLTGCEPGSVGFHSTGLVFLNGMAQLDDEEKQHKPASTKRVWDAINTVIGCGFDPAKRRVFFTLNGDEVYSLICNSDDFSHPLYPTIAANYDVTLLINFGQSPFEYLLGNDQRVADPCFKRPLLNNPVKIPSTSPNENSDDLFSMRIDSPWMGNAGWSNSLDLQNRSLPSETETDLFEISLEGNNK</sequence>
<dbReference type="Pfam" id="PF00622">
    <property type="entry name" value="SPRY"/>
    <property type="match status" value="1"/>
</dbReference>
<protein>
    <recommendedName>
        <fullName evidence="2">B30.2/SPRY domain-containing protein</fullName>
    </recommendedName>
</protein>
<dbReference type="AlphaFoldDB" id="A0AA38CGJ9"/>
<dbReference type="PROSITE" id="PS50188">
    <property type="entry name" value="B302_SPRY"/>
    <property type="match status" value="1"/>
</dbReference>
<keyword evidence="1" id="KW-1133">Transmembrane helix</keyword>
<reference evidence="3 4" key="1">
    <citation type="journal article" date="2021" name="Nat. Plants">
        <title>The Taxus genome provides insights into paclitaxel biosynthesis.</title>
        <authorList>
            <person name="Xiong X."/>
            <person name="Gou J."/>
            <person name="Liao Q."/>
            <person name="Li Y."/>
            <person name="Zhou Q."/>
            <person name="Bi G."/>
            <person name="Li C."/>
            <person name="Du R."/>
            <person name="Wang X."/>
            <person name="Sun T."/>
            <person name="Guo L."/>
            <person name="Liang H."/>
            <person name="Lu P."/>
            <person name="Wu Y."/>
            <person name="Zhang Z."/>
            <person name="Ro D.K."/>
            <person name="Shang Y."/>
            <person name="Huang S."/>
            <person name="Yan J."/>
        </authorList>
    </citation>
    <scope>NUCLEOTIDE SEQUENCE [LARGE SCALE GENOMIC DNA]</scope>
    <source>
        <strain evidence="3">Ta-2019</strain>
    </source>
</reference>
<name>A0AA38CGJ9_TAXCH</name>
<dbReference type="SUPFAM" id="SSF49899">
    <property type="entry name" value="Concanavalin A-like lectins/glucanases"/>
    <property type="match status" value="1"/>
</dbReference>
<proteinExistence type="predicted"/>
<dbReference type="Gene3D" id="2.60.120.920">
    <property type="match status" value="1"/>
</dbReference>
<keyword evidence="4" id="KW-1185">Reference proteome</keyword>
<keyword evidence="1" id="KW-0812">Transmembrane</keyword>
<evidence type="ECO:0000259" key="2">
    <source>
        <dbReference type="PROSITE" id="PS50188"/>
    </source>
</evidence>
<dbReference type="InterPro" id="IPR050618">
    <property type="entry name" value="Ubq-SigPath_Reg"/>
</dbReference>
<gene>
    <name evidence="3" type="ORF">KI387_028956</name>
</gene>
<organism evidence="3 4">
    <name type="scientific">Taxus chinensis</name>
    <name type="common">Chinese yew</name>
    <name type="synonym">Taxus wallichiana var. chinensis</name>
    <dbReference type="NCBI Taxonomy" id="29808"/>
    <lineage>
        <taxon>Eukaryota</taxon>
        <taxon>Viridiplantae</taxon>
        <taxon>Streptophyta</taxon>
        <taxon>Embryophyta</taxon>
        <taxon>Tracheophyta</taxon>
        <taxon>Spermatophyta</taxon>
        <taxon>Pinopsida</taxon>
        <taxon>Pinidae</taxon>
        <taxon>Conifers II</taxon>
        <taxon>Cupressales</taxon>
        <taxon>Taxaceae</taxon>
        <taxon>Taxus</taxon>
    </lineage>
</organism>
<feature type="transmembrane region" description="Helical" evidence="1">
    <location>
        <begin position="6"/>
        <end position="26"/>
    </location>
</feature>
<dbReference type="EMBL" id="JAHRHJ020000010">
    <property type="protein sequence ID" value="KAH9297274.1"/>
    <property type="molecule type" value="Genomic_DNA"/>
</dbReference>
<dbReference type="Proteomes" id="UP000824469">
    <property type="component" value="Unassembled WGS sequence"/>
</dbReference>
<dbReference type="CDD" id="cd12885">
    <property type="entry name" value="SPRY_RanBP_like"/>
    <property type="match status" value="1"/>
</dbReference>
<dbReference type="InterPro" id="IPR044736">
    <property type="entry name" value="Gid1/RanBPM/SPLA_SPRY"/>
</dbReference>
<comment type="caution">
    <text evidence="3">The sequence shown here is derived from an EMBL/GenBank/DDBJ whole genome shotgun (WGS) entry which is preliminary data.</text>
</comment>
<keyword evidence="1" id="KW-0472">Membrane</keyword>
<dbReference type="PANTHER" id="PTHR12864">
    <property type="entry name" value="RAN BINDING PROTEIN 9-RELATED"/>
    <property type="match status" value="1"/>
</dbReference>
<evidence type="ECO:0000313" key="4">
    <source>
        <dbReference type="Proteomes" id="UP000824469"/>
    </source>
</evidence>
<dbReference type="InterPro" id="IPR003877">
    <property type="entry name" value="SPRY_dom"/>
</dbReference>
<dbReference type="OMA" id="LSWEVCQ"/>
<accession>A0AA38CGJ9</accession>
<dbReference type="SMART" id="SM00449">
    <property type="entry name" value="SPRY"/>
    <property type="match status" value="1"/>
</dbReference>
<feature type="domain" description="B30.2/SPRY" evidence="2">
    <location>
        <begin position="167"/>
        <end position="403"/>
    </location>
</feature>
<evidence type="ECO:0000256" key="1">
    <source>
        <dbReference type="SAM" id="Phobius"/>
    </source>
</evidence>
<dbReference type="InterPro" id="IPR001870">
    <property type="entry name" value="B30.2/SPRY"/>
</dbReference>